<accession>Q92248</accession>
<evidence type="ECO:0000256" key="2">
    <source>
        <dbReference type="ARBA" id="ARBA00010617"/>
    </source>
</evidence>
<evidence type="ECO:0000256" key="5">
    <source>
        <dbReference type="ARBA" id="ARBA00023004"/>
    </source>
</evidence>
<name>Q92248_NEUCS</name>
<keyword evidence="5" id="KW-0408">Iron</keyword>
<dbReference type="PANTHER" id="PTHR46206">
    <property type="entry name" value="CYTOCHROME P450"/>
    <property type="match status" value="1"/>
</dbReference>
<dbReference type="GO" id="GO:0005506">
    <property type="term" value="F:iron ion binding"/>
    <property type="evidence" value="ECO:0007669"/>
    <property type="project" value="InterPro"/>
</dbReference>
<dbReference type="PANTHER" id="PTHR46206:SF7">
    <property type="entry name" value="P450, PUTATIVE (EUROFUNG)-RELATED"/>
    <property type="match status" value="1"/>
</dbReference>
<evidence type="ECO:0000313" key="6">
    <source>
        <dbReference type="EMBL" id="CAA33140.1"/>
    </source>
</evidence>
<evidence type="ECO:0000256" key="1">
    <source>
        <dbReference type="ARBA" id="ARBA00001971"/>
    </source>
</evidence>
<gene>
    <name evidence="6" type="primary">CI-1</name>
</gene>
<reference evidence="6" key="1">
    <citation type="journal article" date="1989" name="Nucleic Acids Res.">
        <title>A cycloheximide-inducible gene of Neurospora crassa belongs to the cytochrome P-450 superfamily.</title>
        <authorList>
            <person name="Attar R.M."/>
            <person name="Grotewold E."/>
            <person name="Taccioli G.E."/>
            <person name="Aisemberg G.O."/>
            <person name="Torres H.N."/>
            <person name="Judewicz N.D."/>
        </authorList>
    </citation>
    <scope>NUCLEOTIDE SEQUENCE</scope>
    <source>
        <strain evidence="6">Wildtype STL74A</strain>
    </source>
</reference>
<dbReference type="GO" id="GO:0004497">
    <property type="term" value="F:monooxygenase activity"/>
    <property type="evidence" value="ECO:0007669"/>
    <property type="project" value="InterPro"/>
</dbReference>
<keyword evidence="3" id="KW-0479">Metal-binding</keyword>
<evidence type="ECO:0000256" key="4">
    <source>
        <dbReference type="ARBA" id="ARBA00023002"/>
    </source>
</evidence>
<reference evidence="6" key="2">
    <citation type="submission" date="1990-02" db="EMBL/GenBank/DDBJ databases">
        <authorList>
            <person name="Judewicz N."/>
        </authorList>
    </citation>
    <scope>NUCLEOTIDE SEQUENCE</scope>
    <source>
        <strain evidence="6">Wildtype STL74A</strain>
    </source>
</reference>
<dbReference type="SUPFAM" id="SSF48264">
    <property type="entry name" value="Cytochrome P450"/>
    <property type="match status" value="1"/>
</dbReference>
<sequence>MVSLCLSPLLPSSICYLHLTYYTNALEVKSKELPGYGTTAIMALTQLAHSASALLPLVLPSIAAILAFAIFQRYFAPNPLSNLPIVGEEYHGYEKKRQGYLTKAKDLYLEGYTKFKHGLFRIVTPNRNSVIVVSPRFLDELKKLPDDVVSFDAANDDSMHTKYTLIPTHEPILPHTIKTSLTPSLPRLNPQLSEEVQIAFSQEIAPLMSSSPSDWAPININSKLLRIVAKVSGRVFIGPELCHDERYLEAAVGYTVSVMEAQRAVERMNPWVRPIAAWAVRRFGSWRRWSGMPRLS</sequence>
<dbReference type="VEuPathDB" id="FungiDB:NCU05001"/>
<dbReference type="GO" id="GO:0020037">
    <property type="term" value="F:heme binding"/>
    <property type="evidence" value="ECO:0007669"/>
    <property type="project" value="InterPro"/>
</dbReference>
<dbReference type="EMBL" id="X15033">
    <property type="protein sequence ID" value="CAA33140.1"/>
    <property type="molecule type" value="Genomic_DNA"/>
</dbReference>
<dbReference type="AlphaFoldDB" id="Q92248"/>
<keyword evidence="4" id="KW-0560">Oxidoreductase</keyword>
<comment type="similarity">
    <text evidence="2">Belongs to the cytochrome P450 family.</text>
</comment>
<protein>
    <submittedName>
        <fullName evidence="6">CI-1 protein</fullName>
    </submittedName>
</protein>
<dbReference type="InterPro" id="IPR036396">
    <property type="entry name" value="Cyt_P450_sf"/>
</dbReference>
<organism evidence="6">
    <name type="scientific">Neurospora crassa</name>
    <dbReference type="NCBI Taxonomy" id="5141"/>
    <lineage>
        <taxon>Eukaryota</taxon>
        <taxon>Fungi</taxon>
        <taxon>Dikarya</taxon>
        <taxon>Ascomycota</taxon>
        <taxon>Pezizomycotina</taxon>
        <taxon>Sordariomycetes</taxon>
        <taxon>Sordariomycetidae</taxon>
        <taxon>Sordariales</taxon>
        <taxon>Sordariaceae</taxon>
        <taxon>Neurospora</taxon>
    </lineage>
</organism>
<dbReference type="GO" id="GO:0016705">
    <property type="term" value="F:oxidoreductase activity, acting on paired donors, with incorporation or reduction of molecular oxygen"/>
    <property type="evidence" value="ECO:0007669"/>
    <property type="project" value="InterPro"/>
</dbReference>
<evidence type="ECO:0000256" key="3">
    <source>
        <dbReference type="ARBA" id="ARBA00022723"/>
    </source>
</evidence>
<dbReference type="Gene3D" id="1.10.630.10">
    <property type="entry name" value="Cytochrome P450"/>
    <property type="match status" value="1"/>
</dbReference>
<comment type="cofactor">
    <cofactor evidence="1">
        <name>heme</name>
        <dbReference type="ChEBI" id="CHEBI:30413"/>
    </cofactor>
</comment>
<proteinExistence type="inferred from homology"/>